<dbReference type="AlphaFoldDB" id="A0A2I3GYH8"/>
<dbReference type="EMBL" id="ADFV01100494">
    <property type="status" value="NOT_ANNOTATED_CDS"/>
    <property type="molecule type" value="Genomic_DNA"/>
</dbReference>
<dbReference type="GeneTree" id="ENSGT00940000154734"/>
<evidence type="ECO:0000313" key="1">
    <source>
        <dbReference type="Ensembl" id="ENSNLEP00000036346.1"/>
    </source>
</evidence>
<dbReference type="Proteomes" id="UP000001073">
    <property type="component" value="Chromosome 10"/>
</dbReference>
<reference evidence="1" key="3">
    <citation type="submission" date="2025-09" db="UniProtKB">
        <authorList>
            <consortium name="Ensembl"/>
        </authorList>
    </citation>
    <scope>IDENTIFICATION</scope>
</reference>
<keyword evidence="2" id="KW-1185">Reference proteome</keyword>
<reference evidence="1 2" key="1">
    <citation type="submission" date="2012-10" db="EMBL/GenBank/DDBJ databases">
        <authorList>
            <consortium name="Gibbon Genome Sequencing Consortium"/>
        </authorList>
    </citation>
    <scope>NUCLEOTIDE SEQUENCE [LARGE SCALE GENOMIC DNA]</scope>
</reference>
<dbReference type="Ensembl" id="ENSNLET00000037458.1">
    <property type="protein sequence ID" value="ENSNLEP00000036346.1"/>
    <property type="gene ID" value="ENSNLEG00000011047.3"/>
</dbReference>
<protein>
    <submittedName>
        <fullName evidence="1">Zinc finger protein 256</fullName>
    </submittedName>
</protein>
<accession>A0A2I3GYH8</accession>
<sequence length="56" mass="6249">MAAAELTAPARVVVEQGMRRHLISRALLHSGCHRLGFLTPFLIPRRPTPVRYVAQS</sequence>
<evidence type="ECO:0000313" key="2">
    <source>
        <dbReference type="Proteomes" id="UP000001073"/>
    </source>
</evidence>
<name>A0A2I3GYH8_NOMLE</name>
<reference evidence="1" key="2">
    <citation type="submission" date="2025-08" db="UniProtKB">
        <authorList>
            <consortium name="Ensembl"/>
        </authorList>
    </citation>
    <scope>IDENTIFICATION</scope>
</reference>
<organism evidence="1 2">
    <name type="scientific">Nomascus leucogenys</name>
    <name type="common">Northern white-cheeked gibbon</name>
    <name type="synonym">Hylobates leucogenys</name>
    <dbReference type="NCBI Taxonomy" id="61853"/>
    <lineage>
        <taxon>Eukaryota</taxon>
        <taxon>Metazoa</taxon>
        <taxon>Chordata</taxon>
        <taxon>Craniata</taxon>
        <taxon>Vertebrata</taxon>
        <taxon>Euteleostomi</taxon>
        <taxon>Mammalia</taxon>
        <taxon>Eutheria</taxon>
        <taxon>Euarchontoglires</taxon>
        <taxon>Primates</taxon>
        <taxon>Haplorrhini</taxon>
        <taxon>Catarrhini</taxon>
        <taxon>Hylobatidae</taxon>
        <taxon>Nomascus</taxon>
    </lineage>
</organism>
<dbReference type="EMBL" id="ADFV01100493">
    <property type="status" value="NOT_ANNOTATED_CDS"/>
    <property type="molecule type" value="Genomic_DNA"/>
</dbReference>
<gene>
    <name evidence="1" type="primary">ZNF256</name>
</gene>
<proteinExistence type="predicted"/>